<reference evidence="2" key="2">
    <citation type="submission" date="2025-08" db="UniProtKB">
        <authorList>
            <consortium name="RefSeq"/>
        </authorList>
    </citation>
    <scope>IDENTIFICATION</scope>
</reference>
<feature type="region of interest" description="Disordered" evidence="1">
    <location>
        <begin position="28"/>
        <end position="54"/>
    </location>
</feature>
<evidence type="ECO:0000256" key="1">
    <source>
        <dbReference type="SAM" id="MobiDB-lite"/>
    </source>
</evidence>
<dbReference type="KEGG" id="ang:An02g07990"/>
<evidence type="ECO:0000313" key="2">
    <source>
        <dbReference type="RefSeq" id="XP_059600031.1"/>
    </source>
</evidence>
<proteinExistence type="predicted"/>
<organism evidence="2">
    <name type="scientific">Aspergillus niger</name>
    <dbReference type="NCBI Taxonomy" id="5061"/>
    <lineage>
        <taxon>Eukaryota</taxon>
        <taxon>Fungi</taxon>
        <taxon>Dikarya</taxon>
        <taxon>Ascomycota</taxon>
        <taxon>Pezizomycotina</taxon>
        <taxon>Eurotiomycetes</taxon>
        <taxon>Eurotiomycetidae</taxon>
        <taxon>Eurotiales</taxon>
        <taxon>Aspergillaceae</taxon>
        <taxon>Aspergillus</taxon>
        <taxon>Aspergillus subgen. Circumdati</taxon>
    </lineage>
</organism>
<reference evidence="2" key="1">
    <citation type="submission" date="2025-02" db="EMBL/GenBank/DDBJ databases">
        <authorList>
            <consortium name="NCBI Genome Project"/>
        </authorList>
    </citation>
    <scope>NUCLEOTIDE SEQUENCE</scope>
</reference>
<sequence length="79" mass="8696">MPTGMNKGITRECNRDFNYLLMTGSPINQRQSEEKSGKTPACISPGIETTRYSGLNPDETAEELANGMGWLRSLEDTIA</sequence>
<dbReference type="VEuPathDB" id="FungiDB:An02g07990"/>
<name>A0AAJ8BPG3_ASPNG</name>
<gene>
    <name evidence="2" type="ORF">An02g07990</name>
</gene>
<accession>A0AAJ8BPG3</accession>
<dbReference type="GeneID" id="84590390"/>
<protein>
    <submittedName>
        <fullName evidence="2">Uncharacterized protein</fullName>
    </submittedName>
</protein>
<dbReference type="AlphaFoldDB" id="A0AAJ8BPG3"/>
<dbReference type="RefSeq" id="XP_059600031.1">
    <property type="nucleotide sequence ID" value="XM_059746435.1"/>
</dbReference>